<dbReference type="GO" id="GO:0005524">
    <property type="term" value="F:ATP binding"/>
    <property type="evidence" value="ECO:0007669"/>
    <property type="project" value="UniProtKB-KW"/>
</dbReference>
<keyword evidence="5" id="KW-0325">Glycoprotein</keyword>
<keyword evidence="9" id="KW-1133">Transmembrane helix</keyword>
<evidence type="ECO:0000313" key="11">
    <source>
        <dbReference type="EMBL" id="KAK2164145.1"/>
    </source>
</evidence>
<evidence type="ECO:0000256" key="6">
    <source>
        <dbReference type="PIRSR" id="PIRSR624869-1"/>
    </source>
</evidence>
<evidence type="ECO:0000256" key="2">
    <source>
        <dbReference type="ARBA" id="ARBA00006557"/>
    </source>
</evidence>
<dbReference type="GO" id="GO:0005794">
    <property type="term" value="C:Golgi apparatus"/>
    <property type="evidence" value="ECO:0007669"/>
    <property type="project" value="UniProtKB-SubCell"/>
</dbReference>
<evidence type="ECO:0000313" key="12">
    <source>
        <dbReference type="Proteomes" id="UP001208570"/>
    </source>
</evidence>
<organism evidence="11 12">
    <name type="scientific">Paralvinella palmiformis</name>
    <dbReference type="NCBI Taxonomy" id="53620"/>
    <lineage>
        <taxon>Eukaryota</taxon>
        <taxon>Metazoa</taxon>
        <taxon>Spiralia</taxon>
        <taxon>Lophotrochozoa</taxon>
        <taxon>Annelida</taxon>
        <taxon>Polychaeta</taxon>
        <taxon>Sedentaria</taxon>
        <taxon>Canalipalpata</taxon>
        <taxon>Terebellida</taxon>
        <taxon>Terebelliformia</taxon>
        <taxon>Alvinellidae</taxon>
        <taxon>Paralvinella</taxon>
    </lineage>
</organism>
<accession>A0AAD9K552</accession>
<keyword evidence="12" id="KW-1185">Reference proteome</keyword>
<dbReference type="InterPro" id="IPR024869">
    <property type="entry name" value="FAM20"/>
</dbReference>
<keyword evidence="8" id="KW-0479">Metal-binding</keyword>
<protein>
    <recommendedName>
        <fullName evidence="10">FAM20 C-terminal domain-containing protein</fullName>
    </recommendedName>
</protein>
<keyword evidence="8" id="KW-0464">Manganese</keyword>
<keyword evidence="4" id="KW-1015">Disulfide bond</keyword>
<evidence type="ECO:0000256" key="1">
    <source>
        <dbReference type="ARBA" id="ARBA00004555"/>
    </source>
</evidence>
<keyword evidence="7" id="KW-0547">Nucleotide-binding</keyword>
<proteinExistence type="inferred from homology"/>
<feature type="binding site" evidence="7">
    <location>
        <position position="185"/>
    </location>
    <ligand>
        <name>ATP</name>
        <dbReference type="ChEBI" id="CHEBI:30616"/>
    </ligand>
</feature>
<evidence type="ECO:0000256" key="4">
    <source>
        <dbReference type="ARBA" id="ARBA00023157"/>
    </source>
</evidence>
<feature type="domain" description="FAM20 C-terminal" evidence="10">
    <location>
        <begin position="213"/>
        <end position="416"/>
    </location>
</feature>
<keyword evidence="9" id="KW-0472">Membrane</keyword>
<feature type="active site" evidence="6">
    <location>
        <position position="309"/>
    </location>
</feature>
<dbReference type="GO" id="GO:0046872">
    <property type="term" value="F:metal ion binding"/>
    <property type="evidence" value="ECO:0007669"/>
    <property type="project" value="UniProtKB-KW"/>
</dbReference>
<comment type="subcellular location">
    <subcellularLocation>
        <location evidence="1">Golgi apparatus</location>
    </subcellularLocation>
</comment>
<dbReference type="Pfam" id="PF06702">
    <property type="entry name" value="Fam20C"/>
    <property type="match status" value="1"/>
</dbReference>
<evidence type="ECO:0000256" key="5">
    <source>
        <dbReference type="ARBA" id="ARBA00023180"/>
    </source>
</evidence>
<comment type="similarity">
    <text evidence="2">Belongs to the FAM20 family.</text>
</comment>
<feature type="binding site" evidence="7">
    <location>
        <position position="329"/>
    </location>
    <ligand>
        <name>ATP</name>
        <dbReference type="ChEBI" id="CHEBI:30616"/>
    </ligand>
</feature>
<evidence type="ECO:0000256" key="9">
    <source>
        <dbReference type="SAM" id="Phobius"/>
    </source>
</evidence>
<keyword evidence="3" id="KW-0333">Golgi apparatus</keyword>
<feature type="binding site" evidence="8">
    <location>
        <position position="329"/>
    </location>
    <ligand>
        <name>Mn(2+)</name>
        <dbReference type="ChEBI" id="CHEBI:29035"/>
    </ligand>
</feature>
<dbReference type="AlphaFoldDB" id="A0AAD9K552"/>
<dbReference type="InterPro" id="IPR009581">
    <property type="entry name" value="FAM20_C"/>
</dbReference>
<dbReference type="PANTHER" id="PTHR12450:SF22">
    <property type="entry name" value="EXTRACELLULAR SERINE_THREONINE PROTEIN CG31145"/>
    <property type="match status" value="1"/>
</dbReference>
<keyword evidence="7" id="KW-0067">ATP-binding</keyword>
<feature type="binding site" evidence="7">
    <location>
        <begin position="245"/>
        <end position="248"/>
    </location>
    <ligand>
        <name>ATP</name>
        <dbReference type="ChEBI" id="CHEBI:30616"/>
    </ligand>
</feature>
<gene>
    <name evidence="11" type="ORF">LSH36_68g07014</name>
</gene>
<dbReference type="EMBL" id="JAODUP010000068">
    <property type="protein sequence ID" value="KAK2164145.1"/>
    <property type="molecule type" value="Genomic_DNA"/>
</dbReference>
<dbReference type="PANTHER" id="PTHR12450">
    <property type="entry name" value="DENTIN MATRIX PROTEIN 4 PROTEIN FAM20"/>
    <property type="match status" value="1"/>
</dbReference>
<evidence type="ECO:0000259" key="10">
    <source>
        <dbReference type="Pfam" id="PF06702"/>
    </source>
</evidence>
<dbReference type="GO" id="GO:0016773">
    <property type="term" value="F:phosphotransferase activity, alcohol group as acceptor"/>
    <property type="evidence" value="ECO:0007669"/>
    <property type="project" value="TreeGrafter"/>
</dbReference>
<feature type="binding site" evidence="7">
    <location>
        <position position="164"/>
    </location>
    <ligand>
        <name>ATP</name>
        <dbReference type="ChEBI" id="CHEBI:30616"/>
    </ligand>
</feature>
<keyword evidence="9" id="KW-0812">Transmembrane</keyword>
<evidence type="ECO:0000256" key="7">
    <source>
        <dbReference type="PIRSR" id="PIRSR624869-2"/>
    </source>
</evidence>
<dbReference type="Proteomes" id="UP001208570">
    <property type="component" value="Unassembled WGS sequence"/>
</dbReference>
<evidence type="ECO:0000256" key="8">
    <source>
        <dbReference type="PIRSR" id="PIRSR624869-3"/>
    </source>
</evidence>
<name>A0AAD9K552_9ANNE</name>
<sequence length="425" mass="48652">MKKQFTVALLYGMCIVLVMTLIQYTDIENLLGQDERTHPNVDIHNLFDKTIAARDHQLPFKVEEGLYSALNRSLKRLVKRPDQGEVLTDLLPANWSSSSVIQPWQRFINNIRRHVFYSEDDPLIDEVIHRMKSLRITEIIEKSRTGTEFKFFFTLADGTPIIAKPMRLMINNEPPPNMSKNDFYERFQSEVAAYHLSSATLVALIVRPIHLSTDGATCFTGHCPKKCDEEHPTCGQPDVIPASFALLLPKLITNGWVPNPTHGMTARRSGDSNVCDSLEKRISRRSSATRSYLDIVDINVFDFIQGNLDRHHYGQIIQFGNNSYPVLFDNGRGFARSYQDEFDLLYPMYKCCKIRQSTFEKLINVYQKEGGLREAMRRSLKSELVHPLLTEDQLFALDRRLVKVLEAIYGCIGTNIEGVIINDGY</sequence>
<comment type="cofactor">
    <cofactor evidence="8">
        <name>Mn(2+)</name>
        <dbReference type="ChEBI" id="CHEBI:29035"/>
    </cofactor>
</comment>
<feature type="binding site" evidence="8">
    <location>
        <position position="185"/>
    </location>
    <ligand>
        <name>Mn(2+)</name>
        <dbReference type="ChEBI" id="CHEBI:29035"/>
    </ligand>
</feature>
<comment type="caution">
    <text evidence="11">The sequence shown here is derived from an EMBL/GenBank/DDBJ whole genome shotgun (WGS) entry which is preliminary data.</text>
</comment>
<evidence type="ECO:0000256" key="3">
    <source>
        <dbReference type="ARBA" id="ARBA00023034"/>
    </source>
</evidence>
<feature type="transmembrane region" description="Helical" evidence="9">
    <location>
        <begin position="7"/>
        <end position="24"/>
    </location>
</feature>
<reference evidence="11" key="1">
    <citation type="journal article" date="2023" name="Mol. Biol. Evol.">
        <title>Third-Generation Sequencing Reveals the Adaptive Role of the Epigenome in Three Deep-Sea Polychaetes.</title>
        <authorList>
            <person name="Perez M."/>
            <person name="Aroh O."/>
            <person name="Sun Y."/>
            <person name="Lan Y."/>
            <person name="Juniper S.K."/>
            <person name="Young C.R."/>
            <person name="Angers B."/>
            <person name="Qian P.Y."/>
        </authorList>
    </citation>
    <scope>NUCLEOTIDE SEQUENCE</scope>
    <source>
        <strain evidence="11">P08H-3</strain>
    </source>
</reference>